<evidence type="ECO:0000313" key="2">
    <source>
        <dbReference type="EMBL" id="QHS95925.1"/>
    </source>
</evidence>
<sequence length="219" mass="25258">MAIENELRPLDLFNLVDKPLNIFYLIVFYSPLIISFVIFSSVFVYQNLKGVYYLFFLLVSITIRSFYLKNSTKSDEYKEWEQKLNPDCNMYGRFTNYGHSGFNLFVIAFSFMYVCLPMMINKDINYLVFGVFLLFIGGEIGVKYLRIKCIKDVKQILSNISTGALFGTLIVLIFYSLGLSDKLFFNELSSNNEICKAQTKQKFKCTVSNNGQVVGTVMK</sequence>
<evidence type="ECO:0008006" key="3">
    <source>
        <dbReference type="Google" id="ProtNLM"/>
    </source>
</evidence>
<feature type="transmembrane region" description="Helical" evidence="1">
    <location>
        <begin position="157"/>
        <end position="177"/>
    </location>
</feature>
<dbReference type="EMBL" id="MN739260">
    <property type="protein sequence ID" value="QHS95925.1"/>
    <property type="molecule type" value="Genomic_DNA"/>
</dbReference>
<evidence type="ECO:0000256" key="1">
    <source>
        <dbReference type="SAM" id="Phobius"/>
    </source>
</evidence>
<reference evidence="2" key="1">
    <citation type="journal article" date="2020" name="Nature">
        <title>Giant virus diversity and host interactions through global metagenomics.</title>
        <authorList>
            <person name="Schulz F."/>
            <person name="Roux S."/>
            <person name="Paez-Espino D."/>
            <person name="Jungbluth S."/>
            <person name="Walsh D.A."/>
            <person name="Denef V.J."/>
            <person name="McMahon K.D."/>
            <person name="Konstantinidis K.T."/>
            <person name="Eloe-Fadrosh E.A."/>
            <person name="Kyrpides N.C."/>
            <person name="Woyke T."/>
        </authorList>
    </citation>
    <scope>NUCLEOTIDE SEQUENCE</scope>
    <source>
        <strain evidence="2">GVMAG-M-3300019093-7</strain>
    </source>
</reference>
<name>A0A6C0BTZ7_9ZZZZ</name>
<feature type="transmembrane region" description="Helical" evidence="1">
    <location>
        <begin position="51"/>
        <end position="68"/>
    </location>
</feature>
<keyword evidence="1" id="KW-1133">Transmembrane helix</keyword>
<proteinExistence type="predicted"/>
<organism evidence="2">
    <name type="scientific">viral metagenome</name>
    <dbReference type="NCBI Taxonomy" id="1070528"/>
    <lineage>
        <taxon>unclassified sequences</taxon>
        <taxon>metagenomes</taxon>
        <taxon>organismal metagenomes</taxon>
    </lineage>
</organism>
<feature type="transmembrane region" description="Helical" evidence="1">
    <location>
        <begin position="21"/>
        <end position="45"/>
    </location>
</feature>
<feature type="transmembrane region" description="Helical" evidence="1">
    <location>
        <begin position="126"/>
        <end position="145"/>
    </location>
</feature>
<keyword evidence="1" id="KW-0472">Membrane</keyword>
<dbReference type="AlphaFoldDB" id="A0A6C0BTZ7"/>
<feature type="transmembrane region" description="Helical" evidence="1">
    <location>
        <begin position="100"/>
        <end position="120"/>
    </location>
</feature>
<accession>A0A6C0BTZ7</accession>
<protein>
    <recommendedName>
        <fullName evidence="3">Phosphatidic acid phosphatase type 2/haloperoxidase domain-containing protein</fullName>
    </recommendedName>
</protein>
<keyword evidence="1" id="KW-0812">Transmembrane</keyword>